<dbReference type="GO" id="GO:0005524">
    <property type="term" value="F:ATP binding"/>
    <property type="evidence" value="ECO:0007669"/>
    <property type="project" value="UniProtKB-KW"/>
</dbReference>
<feature type="domain" description="Response regulatory" evidence="19">
    <location>
        <begin position="793"/>
        <end position="910"/>
    </location>
</feature>
<dbReference type="CDD" id="cd00082">
    <property type="entry name" value="HisKA"/>
    <property type="match status" value="1"/>
</dbReference>
<evidence type="ECO:0000256" key="3">
    <source>
        <dbReference type="ARBA" id="ARBA00006402"/>
    </source>
</evidence>
<dbReference type="Pfam" id="PF05227">
    <property type="entry name" value="CHASE3"/>
    <property type="match status" value="1"/>
</dbReference>
<dbReference type="PANTHER" id="PTHR43047:SF64">
    <property type="entry name" value="HISTIDINE KINASE CONTAINING CHEY-HOMOLOGOUS RECEIVER DOMAIN AND PAS DOMAIN-RELATED"/>
    <property type="match status" value="1"/>
</dbReference>
<dbReference type="InterPro" id="IPR029016">
    <property type="entry name" value="GAF-like_dom_sf"/>
</dbReference>
<dbReference type="Pfam" id="PF00072">
    <property type="entry name" value="Response_reg"/>
    <property type="match status" value="1"/>
</dbReference>
<evidence type="ECO:0000256" key="16">
    <source>
        <dbReference type="SAM" id="MobiDB-lite"/>
    </source>
</evidence>
<dbReference type="Gene3D" id="3.30.565.10">
    <property type="entry name" value="Histidine kinase-like ATPase, C-terminal domain"/>
    <property type="match status" value="1"/>
</dbReference>
<evidence type="ECO:0000256" key="4">
    <source>
        <dbReference type="ARBA" id="ARBA00012438"/>
    </source>
</evidence>
<keyword evidence="17" id="KW-1133">Transmembrane helix</keyword>
<dbReference type="InterPro" id="IPR003594">
    <property type="entry name" value="HATPase_dom"/>
</dbReference>
<dbReference type="PROSITE" id="PS50109">
    <property type="entry name" value="HIS_KIN"/>
    <property type="match status" value="1"/>
</dbReference>
<keyword evidence="10" id="KW-0067">ATP-binding</keyword>
<keyword evidence="12 17" id="KW-0472">Membrane</keyword>
<dbReference type="CDD" id="cd19410">
    <property type="entry name" value="HK9-like_sensor"/>
    <property type="match status" value="1"/>
</dbReference>
<evidence type="ECO:0000256" key="6">
    <source>
        <dbReference type="ARBA" id="ARBA00022553"/>
    </source>
</evidence>
<dbReference type="SUPFAM" id="SSF55874">
    <property type="entry name" value="ATPase domain of HSP90 chaperone/DNA topoisomerase II/histidine kinase"/>
    <property type="match status" value="1"/>
</dbReference>
<gene>
    <name evidence="21" type="ORF">E6C60_2377</name>
</gene>
<organism evidence="21 22">
    <name type="scientific">Paenibacillus algicola</name>
    <dbReference type="NCBI Taxonomy" id="2565926"/>
    <lineage>
        <taxon>Bacteria</taxon>
        <taxon>Bacillati</taxon>
        <taxon>Bacillota</taxon>
        <taxon>Bacilli</taxon>
        <taxon>Bacillales</taxon>
        <taxon>Paenibacillaceae</taxon>
        <taxon>Paenibacillus</taxon>
    </lineage>
</organism>
<feature type="transmembrane region" description="Helical" evidence="17">
    <location>
        <begin position="189"/>
        <end position="211"/>
    </location>
</feature>
<keyword evidence="5" id="KW-1003">Cell membrane</keyword>
<feature type="domain" description="Histidine kinase" evidence="18">
    <location>
        <begin position="511"/>
        <end position="741"/>
    </location>
</feature>
<dbReference type="PRINTS" id="PR00344">
    <property type="entry name" value="BCTRLSENSOR"/>
</dbReference>
<comment type="subcellular location">
    <subcellularLocation>
        <location evidence="2">Cell membrane</location>
        <topology evidence="2">Multi-pass membrane protein</topology>
    </subcellularLocation>
</comment>
<dbReference type="CDD" id="cd06225">
    <property type="entry name" value="HAMP"/>
    <property type="match status" value="1"/>
</dbReference>
<dbReference type="Pfam" id="PF02518">
    <property type="entry name" value="HATPase_c"/>
    <property type="match status" value="1"/>
</dbReference>
<dbReference type="Pfam" id="PF00512">
    <property type="entry name" value="HisKA"/>
    <property type="match status" value="1"/>
</dbReference>
<dbReference type="SUPFAM" id="SSF52172">
    <property type="entry name" value="CheY-like"/>
    <property type="match status" value="1"/>
</dbReference>
<keyword evidence="9 21" id="KW-0418">Kinase</keyword>
<evidence type="ECO:0000259" key="19">
    <source>
        <dbReference type="PROSITE" id="PS50110"/>
    </source>
</evidence>
<reference evidence="21 22" key="1">
    <citation type="submission" date="2019-05" db="EMBL/GenBank/DDBJ databases">
        <authorList>
            <person name="Chen C."/>
        </authorList>
    </citation>
    <scope>NUCLEOTIDE SEQUENCE [LARGE SCALE GENOMIC DNA]</scope>
    <source>
        <strain evidence="21 22">HB172198</strain>
    </source>
</reference>
<dbReference type="PROSITE" id="PS50885">
    <property type="entry name" value="HAMP"/>
    <property type="match status" value="1"/>
</dbReference>
<keyword evidence="7" id="KW-0808">Transferase</keyword>
<keyword evidence="17" id="KW-0812">Transmembrane</keyword>
<dbReference type="InterPro" id="IPR004358">
    <property type="entry name" value="Sig_transdc_His_kin-like_C"/>
</dbReference>
<evidence type="ECO:0000256" key="8">
    <source>
        <dbReference type="ARBA" id="ARBA00022741"/>
    </source>
</evidence>
<keyword evidence="6 14" id="KW-0597">Phosphoprotein</keyword>
<feature type="coiled-coil region" evidence="15">
    <location>
        <begin position="428"/>
        <end position="483"/>
    </location>
</feature>
<dbReference type="EC" id="2.7.13.3" evidence="4"/>
<feature type="region of interest" description="Disordered" evidence="16">
    <location>
        <begin position="753"/>
        <end position="784"/>
    </location>
</feature>
<dbReference type="CDD" id="cd16922">
    <property type="entry name" value="HATPase_EvgS-ArcB-TorS-like"/>
    <property type="match status" value="1"/>
</dbReference>
<comment type="catalytic activity">
    <reaction evidence="1">
        <text>ATP + protein L-histidine = ADP + protein N-phospho-L-histidine.</text>
        <dbReference type="EC" id="2.7.13.3"/>
    </reaction>
</comment>
<dbReference type="Pfam" id="PF13185">
    <property type="entry name" value="GAF_2"/>
    <property type="match status" value="1"/>
</dbReference>
<protein>
    <recommendedName>
        <fullName evidence="13">Circadian input-output histidine kinase CikA</fullName>
        <ecNumber evidence="4">2.7.13.3</ecNumber>
    </recommendedName>
</protein>
<dbReference type="InterPro" id="IPR003661">
    <property type="entry name" value="HisK_dim/P_dom"/>
</dbReference>
<evidence type="ECO:0000256" key="5">
    <source>
        <dbReference type="ARBA" id="ARBA00022475"/>
    </source>
</evidence>
<dbReference type="CDD" id="cd17546">
    <property type="entry name" value="REC_hyHK_CKI1_RcsC-like"/>
    <property type="match status" value="1"/>
</dbReference>
<keyword evidence="15" id="KW-0175">Coiled coil</keyword>
<evidence type="ECO:0000313" key="22">
    <source>
        <dbReference type="Proteomes" id="UP000300879"/>
    </source>
</evidence>
<evidence type="ECO:0000256" key="13">
    <source>
        <dbReference type="ARBA" id="ARBA00074306"/>
    </source>
</evidence>
<evidence type="ECO:0000256" key="2">
    <source>
        <dbReference type="ARBA" id="ARBA00004651"/>
    </source>
</evidence>
<comment type="similarity">
    <text evidence="3">In the N-terminal section; belongs to the phytochrome family.</text>
</comment>
<dbReference type="Gene3D" id="1.10.287.130">
    <property type="match status" value="1"/>
</dbReference>
<dbReference type="InterPro" id="IPR007891">
    <property type="entry name" value="CHASE3"/>
</dbReference>
<keyword evidence="22" id="KW-1185">Reference proteome</keyword>
<dbReference type="SMART" id="SM00304">
    <property type="entry name" value="HAMP"/>
    <property type="match status" value="1"/>
</dbReference>
<dbReference type="InterPro" id="IPR003660">
    <property type="entry name" value="HAMP_dom"/>
</dbReference>
<dbReference type="PANTHER" id="PTHR43047">
    <property type="entry name" value="TWO-COMPONENT HISTIDINE PROTEIN KINASE"/>
    <property type="match status" value="1"/>
</dbReference>
<dbReference type="SUPFAM" id="SSF55781">
    <property type="entry name" value="GAF domain-like"/>
    <property type="match status" value="1"/>
</dbReference>
<dbReference type="InterPro" id="IPR011006">
    <property type="entry name" value="CheY-like_superfamily"/>
</dbReference>
<name>A0A4P8XRH5_9BACL</name>
<dbReference type="Gene3D" id="6.10.340.10">
    <property type="match status" value="1"/>
</dbReference>
<dbReference type="InterPro" id="IPR001789">
    <property type="entry name" value="Sig_transdc_resp-reg_receiver"/>
</dbReference>
<dbReference type="InterPro" id="IPR036890">
    <property type="entry name" value="HATPase_C_sf"/>
</dbReference>
<dbReference type="PROSITE" id="PS51257">
    <property type="entry name" value="PROKAR_LIPOPROTEIN"/>
    <property type="match status" value="1"/>
</dbReference>
<dbReference type="Gene3D" id="3.40.50.2300">
    <property type="match status" value="1"/>
</dbReference>
<dbReference type="Proteomes" id="UP000300879">
    <property type="component" value="Chromosome"/>
</dbReference>
<dbReference type="InterPro" id="IPR036097">
    <property type="entry name" value="HisK_dim/P_sf"/>
</dbReference>
<dbReference type="InterPro" id="IPR005467">
    <property type="entry name" value="His_kinase_dom"/>
</dbReference>
<dbReference type="KEGG" id="palo:E6C60_2377"/>
<dbReference type="AlphaFoldDB" id="A0A4P8XRH5"/>
<dbReference type="SUPFAM" id="SSF158472">
    <property type="entry name" value="HAMP domain-like"/>
    <property type="match status" value="1"/>
</dbReference>
<evidence type="ECO:0000259" key="20">
    <source>
        <dbReference type="PROSITE" id="PS50885"/>
    </source>
</evidence>
<evidence type="ECO:0000256" key="14">
    <source>
        <dbReference type="PROSITE-ProRule" id="PRU00169"/>
    </source>
</evidence>
<dbReference type="InterPro" id="IPR003018">
    <property type="entry name" value="GAF"/>
</dbReference>
<feature type="compositionally biased region" description="Acidic residues" evidence="16">
    <location>
        <begin position="770"/>
        <end position="781"/>
    </location>
</feature>
<dbReference type="SMART" id="SM00448">
    <property type="entry name" value="REC"/>
    <property type="match status" value="1"/>
</dbReference>
<evidence type="ECO:0000313" key="21">
    <source>
        <dbReference type="EMBL" id="QCT03089.1"/>
    </source>
</evidence>
<dbReference type="SMART" id="SM00387">
    <property type="entry name" value="HATPase_c"/>
    <property type="match status" value="1"/>
</dbReference>
<dbReference type="Pfam" id="PF00672">
    <property type="entry name" value="HAMP"/>
    <property type="match status" value="1"/>
</dbReference>
<dbReference type="RefSeq" id="WP_233280991.1">
    <property type="nucleotide sequence ID" value="NZ_CP040396.1"/>
</dbReference>
<dbReference type="FunFam" id="3.30.565.10:FF:000010">
    <property type="entry name" value="Sensor histidine kinase RcsC"/>
    <property type="match status" value="1"/>
</dbReference>
<evidence type="ECO:0000256" key="17">
    <source>
        <dbReference type="SAM" id="Phobius"/>
    </source>
</evidence>
<dbReference type="Gene3D" id="3.30.450.40">
    <property type="match status" value="1"/>
</dbReference>
<dbReference type="PROSITE" id="PS50110">
    <property type="entry name" value="RESPONSE_REGULATORY"/>
    <property type="match status" value="1"/>
</dbReference>
<evidence type="ECO:0000256" key="15">
    <source>
        <dbReference type="SAM" id="Coils"/>
    </source>
</evidence>
<dbReference type="EMBL" id="CP040396">
    <property type="protein sequence ID" value="QCT03089.1"/>
    <property type="molecule type" value="Genomic_DNA"/>
</dbReference>
<feature type="compositionally biased region" description="Low complexity" evidence="16">
    <location>
        <begin position="760"/>
        <end position="769"/>
    </location>
</feature>
<feature type="transmembrane region" description="Helical" evidence="17">
    <location>
        <begin position="12"/>
        <end position="32"/>
    </location>
</feature>
<proteinExistence type="inferred from homology"/>
<keyword evidence="11" id="KW-0902">Two-component regulatory system</keyword>
<evidence type="ECO:0000256" key="10">
    <source>
        <dbReference type="ARBA" id="ARBA00022840"/>
    </source>
</evidence>
<feature type="domain" description="HAMP" evidence="20">
    <location>
        <begin position="213"/>
        <end position="266"/>
    </location>
</feature>
<dbReference type="GO" id="GO:0000155">
    <property type="term" value="F:phosphorelay sensor kinase activity"/>
    <property type="evidence" value="ECO:0007669"/>
    <property type="project" value="InterPro"/>
</dbReference>
<sequence>MPPNRRAFNIRVKIIIGYLLVIACLGAFLWVVSGRMAVLHQEADFIGRHDIEVHRLAHEIEKSLLELENGQRGFVITGDPEYLEPYEEALSTWESDYNKLIRLIENNDNQINDLAAIKNNIEKWIETAGQPAVRIKQAGQDEEALQFFINDPGKSTMDVLRNQFTVFRTAERELTAARVDQMKSRNLELLWTMYGLWSGIALATLAGAFIISRTIVKPINQVSETIREIAKGGNLSRRIVVTTRDEVYTLAEETNKLLESVSRQAWIKDQVTAMTTLLQNADKLDMLTRFFTHRAARVLGAPYAALFLQHEDQHLMKASAFADPDGEPWNKVRDRFQPGEGLVGQCAVEKRILTFEDVPSNYVRIESGLGDAEPSCLIVAPIMTDDDVEAVLELALFKPLDAACMQLLEQLLHVFGQALGSMKSKLEIQKLYRESQALNEELQLKSEELQAQTEELQSQTEELQVQSAETRQLNHELEAQKNAALFAASEIERYAEQVEQGSKYKSQFLTNMSHELRTPLNSMMILSQILSENKNGNLSEEEQNYASVIHKSGTELLNLINDILDLSKVEAGKLQIEMDMVNVTELPEMVVNQFGKQAEEKNLQLSVHIEPDVPDAFCSDGLRLHQILRNLLSNAIKFTESGGVALSIAMLEETAAEGSMPQGRMIAFKVTDTGIGIAEENLAPVFEAFRQGDESTARKYGGTGLGLTISLQLARMLGGHLEAQSKVGEGSTFTLLLPARPPALLDQQMFSQPEAATSLESGSPPSDSEGSGDEDGEEGFSDEPVNYRFEGQTVLIVDDDIRNVYGLANALEKANLNVLTAQHGDEGLDILASGEQVDIVLMDRMMPKLDGLQALTRLRQVEAYEQLPVIMLSARANDEDEAQCRAAGADAYIMKPIQLSEIFAEMHTLMKRADSEMPGLADG</sequence>
<evidence type="ECO:0000256" key="12">
    <source>
        <dbReference type="ARBA" id="ARBA00023136"/>
    </source>
</evidence>
<evidence type="ECO:0000256" key="1">
    <source>
        <dbReference type="ARBA" id="ARBA00000085"/>
    </source>
</evidence>
<evidence type="ECO:0000256" key="9">
    <source>
        <dbReference type="ARBA" id="ARBA00022777"/>
    </source>
</evidence>
<dbReference type="SMART" id="SM00388">
    <property type="entry name" value="HisKA"/>
    <property type="match status" value="1"/>
</dbReference>
<evidence type="ECO:0000256" key="7">
    <source>
        <dbReference type="ARBA" id="ARBA00022679"/>
    </source>
</evidence>
<dbReference type="SUPFAM" id="SSF47384">
    <property type="entry name" value="Homodimeric domain of signal transducing histidine kinase"/>
    <property type="match status" value="1"/>
</dbReference>
<keyword evidence="8" id="KW-0547">Nucleotide-binding</keyword>
<evidence type="ECO:0000256" key="11">
    <source>
        <dbReference type="ARBA" id="ARBA00023012"/>
    </source>
</evidence>
<evidence type="ECO:0000259" key="18">
    <source>
        <dbReference type="PROSITE" id="PS50109"/>
    </source>
</evidence>
<dbReference type="GO" id="GO:0005886">
    <property type="term" value="C:plasma membrane"/>
    <property type="evidence" value="ECO:0007669"/>
    <property type="project" value="UniProtKB-SubCell"/>
</dbReference>
<accession>A0A4P8XRH5</accession>
<feature type="modified residue" description="4-aspartylphosphate" evidence="14">
    <location>
        <position position="843"/>
    </location>
</feature>